<proteinExistence type="predicted"/>
<dbReference type="EMBL" id="CBSW010000006">
    <property type="protein sequence ID" value="CDG95106.1"/>
    <property type="molecule type" value="Genomic_DNA"/>
</dbReference>
<dbReference type="AlphaFoldDB" id="A0A077MZC1"/>
<reference evidence="1" key="1">
    <citation type="submission" date="2013-07" db="EMBL/GenBank/DDBJ databases">
        <title>Sub-species coevolution in mutualistic symbiosis.</title>
        <authorList>
            <person name="Murfin K."/>
            <person name="Klassen J."/>
            <person name="Lee M."/>
            <person name="Forst S."/>
            <person name="Stock P."/>
            <person name="Goodrich-Blair H."/>
        </authorList>
    </citation>
    <scope>NUCLEOTIDE SEQUENCE [LARGE SCALE GENOMIC DNA]</scope>
    <source>
        <strain evidence="1">Puntauvense</strain>
    </source>
</reference>
<dbReference type="Proteomes" id="UP000028511">
    <property type="component" value="Unassembled WGS sequence"/>
</dbReference>
<name>A0A077MZC1_XENBV</name>
<comment type="caution">
    <text evidence="1">The sequence shown here is derived from an EMBL/GenBank/DDBJ whole genome shotgun (WGS) entry which is preliminary data.</text>
</comment>
<protein>
    <submittedName>
        <fullName evidence="1">Uncharacterized protein</fullName>
    </submittedName>
</protein>
<evidence type="ECO:0000313" key="1">
    <source>
        <dbReference type="EMBL" id="CDG95106.1"/>
    </source>
</evidence>
<accession>A0A077MZC1</accession>
<dbReference type="HOGENOM" id="CLU_3190740_0_0_6"/>
<organism evidence="1">
    <name type="scientific">Xenorhabdus bovienii str. puntauvense</name>
    <dbReference type="NCBI Taxonomy" id="1398201"/>
    <lineage>
        <taxon>Bacteria</taxon>
        <taxon>Pseudomonadati</taxon>
        <taxon>Pseudomonadota</taxon>
        <taxon>Gammaproteobacteria</taxon>
        <taxon>Enterobacterales</taxon>
        <taxon>Morganellaceae</taxon>
        <taxon>Xenorhabdus</taxon>
    </lineage>
</organism>
<sequence length="46" mass="4849">MRSLIGANCAGLGRQLSVISDIVSRVAHMGANRSMAAMIVGKLCWC</sequence>
<gene>
    <name evidence="1" type="ORF">XBP1_1030003</name>
</gene>